<dbReference type="EMBL" id="LR798269">
    <property type="protein sequence ID" value="CAB5219637.1"/>
    <property type="molecule type" value="Genomic_DNA"/>
</dbReference>
<organism evidence="1">
    <name type="scientific">uncultured Caudovirales phage</name>
    <dbReference type="NCBI Taxonomy" id="2100421"/>
    <lineage>
        <taxon>Viruses</taxon>
        <taxon>Duplodnaviria</taxon>
        <taxon>Heunggongvirae</taxon>
        <taxon>Uroviricota</taxon>
        <taxon>Caudoviricetes</taxon>
        <taxon>Peduoviridae</taxon>
        <taxon>Maltschvirus</taxon>
        <taxon>Maltschvirus maltsch</taxon>
    </lineage>
</organism>
<name>A0A6J5TBB9_9CAUD</name>
<proteinExistence type="predicted"/>
<accession>A0A6J5TBB9</accession>
<protein>
    <submittedName>
        <fullName evidence="1">Uncharacterized protein</fullName>
    </submittedName>
</protein>
<evidence type="ECO:0000313" key="1">
    <source>
        <dbReference type="EMBL" id="CAB5219637.1"/>
    </source>
</evidence>
<reference evidence="1" key="1">
    <citation type="submission" date="2020-05" db="EMBL/GenBank/DDBJ databases">
        <authorList>
            <person name="Chiriac C."/>
            <person name="Salcher M."/>
            <person name="Ghai R."/>
            <person name="Kavagutti S V."/>
        </authorList>
    </citation>
    <scope>NUCLEOTIDE SEQUENCE</scope>
</reference>
<sequence length="70" mass="8086">MDNIDEIEEQVEELYSKIDDIHAELFTLGAAEERIVFFAKLRELIIEKTQDNDDIAADVLGWAYERLAEA</sequence>
<gene>
    <name evidence="1" type="ORF">UFOVP222_102</name>
</gene>